<dbReference type="AlphaFoldDB" id="A0A0F9C987"/>
<comment type="caution">
    <text evidence="1">The sequence shown here is derived from an EMBL/GenBank/DDBJ whole genome shotgun (WGS) entry which is preliminary data.</text>
</comment>
<sequence length="137" mass="14709">MSFILHAGKTKDIKLPVTASTVLSVNSLVSHTSGQLVAATSSSNAVDILGVVLKAIVATDDDYTDERLISIRIPMERFTEWIADFTATLVVADVGLEVDLTDAVTLNRAASSKDIAKVKKVLSTTKGVVWISFHDSY</sequence>
<dbReference type="EMBL" id="LAZR01047850">
    <property type="protein sequence ID" value="KKK93261.1"/>
    <property type="molecule type" value="Genomic_DNA"/>
</dbReference>
<gene>
    <name evidence="1" type="ORF">LCGC14_2694660</name>
</gene>
<name>A0A0F9C987_9ZZZZ</name>
<evidence type="ECO:0000313" key="1">
    <source>
        <dbReference type="EMBL" id="KKK93261.1"/>
    </source>
</evidence>
<organism evidence="1">
    <name type="scientific">marine sediment metagenome</name>
    <dbReference type="NCBI Taxonomy" id="412755"/>
    <lineage>
        <taxon>unclassified sequences</taxon>
        <taxon>metagenomes</taxon>
        <taxon>ecological metagenomes</taxon>
    </lineage>
</organism>
<reference evidence="1" key="1">
    <citation type="journal article" date="2015" name="Nature">
        <title>Complex archaea that bridge the gap between prokaryotes and eukaryotes.</title>
        <authorList>
            <person name="Spang A."/>
            <person name="Saw J.H."/>
            <person name="Jorgensen S.L."/>
            <person name="Zaremba-Niedzwiedzka K."/>
            <person name="Martijn J."/>
            <person name="Lind A.E."/>
            <person name="van Eijk R."/>
            <person name="Schleper C."/>
            <person name="Guy L."/>
            <person name="Ettema T.J."/>
        </authorList>
    </citation>
    <scope>NUCLEOTIDE SEQUENCE</scope>
</reference>
<proteinExistence type="predicted"/>
<protein>
    <submittedName>
        <fullName evidence="1">Uncharacterized protein</fullName>
    </submittedName>
</protein>
<accession>A0A0F9C987</accession>